<sequence length="299" mass="31242">MRLEGISAAVTGGASGLGLATARELVAAGATVTIIDLPTSKGAEVAEELGDAARFAAADITDVDQFAAALDTADEAGPLRAVVHCAGRGARIRVVEKDGEPGALEPFEDVIQLNLIGSYNALRLGAARMAKHDTVDDERGAIVMTASVAAFEGQIGQIAYTASKAGIVGMTLCAARDLASKAIRVNTIAPGIMDTPLLGLLREDVRKALEDSVPNPKRLGDPAEFGALARHLIENRYLNGETVRLDGAIRMAPADGAPLRRPGAGHHPPTRLVGGAPHAVPPWEPGAPERLSRRRCRRR</sequence>
<accession>A0A853ARE8</accession>
<dbReference type="InterPro" id="IPR036291">
    <property type="entry name" value="NAD(P)-bd_dom_sf"/>
</dbReference>
<evidence type="ECO:0000256" key="3">
    <source>
        <dbReference type="SAM" id="MobiDB-lite"/>
    </source>
</evidence>
<dbReference type="InterPro" id="IPR057326">
    <property type="entry name" value="KR_dom"/>
</dbReference>
<dbReference type="PRINTS" id="PR00081">
    <property type="entry name" value="GDHRDH"/>
</dbReference>
<dbReference type="Proteomes" id="UP000587002">
    <property type="component" value="Unassembled WGS sequence"/>
</dbReference>
<evidence type="ECO:0000256" key="2">
    <source>
        <dbReference type="ARBA" id="ARBA00023002"/>
    </source>
</evidence>
<dbReference type="PANTHER" id="PTHR43658:SF8">
    <property type="entry name" value="17-BETA-HYDROXYSTEROID DEHYDROGENASE 14-RELATED"/>
    <property type="match status" value="1"/>
</dbReference>
<dbReference type="Gene3D" id="3.40.50.720">
    <property type="entry name" value="NAD(P)-binding Rossmann-like Domain"/>
    <property type="match status" value="1"/>
</dbReference>
<keyword evidence="6" id="KW-1185">Reference proteome</keyword>
<dbReference type="PROSITE" id="PS00061">
    <property type="entry name" value="ADH_SHORT"/>
    <property type="match status" value="1"/>
</dbReference>
<gene>
    <name evidence="5" type="ORF">HNR68_002550</name>
</gene>
<protein>
    <submittedName>
        <fullName evidence="5">NAD(P)-dependent dehydrogenase (Short-subunit alcohol dehydrogenase family)</fullName>
    </submittedName>
</protein>
<dbReference type="SMART" id="SM00822">
    <property type="entry name" value="PKS_KR"/>
    <property type="match status" value="1"/>
</dbReference>
<reference evidence="5 6" key="1">
    <citation type="submission" date="2020-07" db="EMBL/GenBank/DDBJ databases">
        <title>Sequencing the genomes of 1000 actinobacteria strains.</title>
        <authorList>
            <person name="Klenk H.-P."/>
        </authorList>
    </citation>
    <scope>NUCLEOTIDE SEQUENCE [LARGE SCALE GENOMIC DNA]</scope>
    <source>
        <strain evidence="5 6">DSM 44065</strain>
    </source>
</reference>
<dbReference type="GO" id="GO:0016491">
    <property type="term" value="F:oxidoreductase activity"/>
    <property type="evidence" value="ECO:0007669"/>
    <property type="project" value="UniProtKB-KW"/>
</dbReference>
<evidence type="ECO:0000313" key="6">
    <source>
        <dbReference type="Proteomes" id="UP000587002"/>
    </source>
</evidence>
<dbReference type="InterPro" id="IPR002347">
    <property type="entry name" value="SDR_fam"/>
</dbReference>
<dbReference type="Pfam" id="PF00106">
    <property type="entry name" value="adh_short"/>
    <property type="match status" value="1"/>
</dbReference>
<evidence type="ECO:0000259" key="4">
    <source>
        <dbReference type="SMART" id="SM00822"/>
    </source>
</evidence>
<feature type="domain" description="Ketoreductase" evidence="4">
    <location>
        <begin position="9"/>
        <end position="195"/>
    </location>
</feature>
<dbReference type="SUPFAM" id="SSF51735">
    <property type="entry name" value="NAD(P)-binding Rossmann-fold domains"/>
    <property type="match status" value="1"/>
</dbReference>
<comment type="caution">
    <text evidence="5">The sequence shown here is derived from an EMBL/GenBank/DDBJ whole genome shotgun (WGS) entry which is preliminary data.</text>
</comment>
<dbReference type="InterPro" id="IPR020904">
    <property type="entry name" value="Sc_DH/Rdtase_CS"/>
</dbReference>
<comment type="similarity">
    <text evidence="1">Belongs to the short-chain dehydrogenases/reductases (SDR) family.</text>
</comment>
<feature type="region of interest" description="Disordered" evidence="3">
    <location>
        <begin position="256"/>
        <end position="299"/>
    </location>
</feature>
<dbReference type="PANTHER" id="PTHR43658">
    <property type="entry name" value="SHORT-CHAIN DEHYDROGENASE/REDUCTASE"/>
    <property type="match status" value="1"/>
</dbReference>
<dbReference type="AlphaFoldDB" id="A0A853ARE8"/>
<proteinExistence type="inferred from homology"/>
<organism evidence="5 6">
    <name type="scientific">Saccharopolyspora hordei</name>
    <dbReference type="NCBI Taxonomy" id="1838"/>
    <lineage>
        <taxon>Bacteria</taxon>
        <taxon>Bacillati</taxon>
        <taxon>Actinomycetota</taxon>
        <taxon>Actinomycetes</taxon>
        <taxon>Pseudonocardiales</taxon>
        <taxon>Pseudonocardiaceae</taxon>
        <taxon>Saccharopolyspora</taxon>
    </lineage>
</organism>
<dbReference type="EMBL" id="JACCFJ010000001">
    <property type="protein sequence ID" value="NYI83920.1"/>
    <property type="molecule type" value="Genomic_DNA"/>
</dbReference>
<evidence type="ECO:0000313" key="5">
    <source>
        <dbReference type="EMBL" id="NYI83920.1"/>
    </source>
</evidence>
<evidence type="ECO:0000256" key="1">
    <source>
        <dbReference type="ARBA" id="ARBA00006484"/>
    </source>
</evidence>
<name>A0A853ARE8_9PSEU</name>
<keyword evidence="2" id="KW-0560">Oxidoreductase</keyword>